<dbReference type="PANTHER" id="PTHR35526:SF3">
    <property type="entry name" value="ANTI-SIGMA-F FACTOR RSBW"/>
    <property type="match status" value="1"/>
</dbReference>
<dbReference type="Proteomes" id="UP001500618">
    <property type="component" value="Unassembled WGS sequence"/>
</dbReference>
<dbReference type="GO" id="GO:0005524">
    <property type="term" value="F:ATP binding"/>
    <property type="evidence" value="ECO:0007669"/>
    <property type="project" value="UniProtKB-KW"/>
</dbReference>
<dbReference type="EMBL" id="BAAANY010000020">
    <property type="protein sequence ID" value="GAA1695939.1"/>
    <property type="molecule type" value="Genomic_DNA"/>
</dbReference>
<keyword evidence="1" id="KW-0808">Transferase</keyword>
<evidence type="ECO:0000313" key="4">
    <source>
        <dbReference type="Proteomes" id="UP001500618"/>
    </source>
</evidence>
<dbReference type="Pfam" id="PF13581">
    <property type="entry name" value="HATPase_c_2"/>
    <property type="match status" value="1"/>
</dbReference>
<keyword evidence="1" id="KW-0723">Serine/threonine-protein kinase</keyword>
<organism evidence="3 4">
    <name type="scientific">Fodinicola feengrottensis</name>
    <dbReference type="NCBI Taxonomy" id="435914"/>
    <lineage>
        <taxon>Bacteria</taxon>
        <taxon>Bacillati</taxon>
        <taxon>Actinomycetota</taxon>
        <taxon>Actinomycetes</taxon>
        <taxon>Mycobacteriales</taxon>
        <taxon>Fodinicola</taxon>
    </lineage>
</organism>
<feature type="domain" description="Histidine kinase/HSP90-like ATPase" evidence="2">
    <location>
        <begin position="9"/>
        <end position="124"/>
    </location>
</feature>
<protein>
    <submittedName>
        <fullName evidence="3">ATP-binding protein</fullName>
    </submittedName>
</protein>
<dbReference type="CDD" id="cd16936">
    <property type="entry name" value="HATPase_RsbW-like"/>
    <property type="match status" value="1"/>
</dbReference>
<dbReference type="RefSeq" id="WP_163566832.1">
    <property type="nucleotide sequence ID" value="NZ_BAAANY010000020.1"/>
</dbReference>
<accession>A0ABP4TYF2</accession>
<dbReference type="SUPFAM" id="SSF55874">
    <property type="entry name" value="ATPase domain of HSP90 chaperone/DNA topoisomerase II/histidine kinase"/>
    <property type="match status" value="1"/>
</dbReference>
<gene>
    <name evidence="3" type="ORF">GCM10009765_51470</name>
</gene>
<dbReference type="InterPro" id="IPR036890">
    <property type="entry name" value="HATPase_C_sf"/>
</dbReference>
<keyword evidence="1" id="KW-0418">Kinase</keyword>
<reference evidence="4" key="1">
    <citation type="journal article" date="2019" name="Int. J. Syst. Evol. Microbiol.">
        <title>The Global Catalogue of Microorganisms (GCM) 10K type strain sequencing project: providing services to taxonomists for standard genome sequencing and annotation.</title>
        <authorList>
            <consortium name="The Broad Institute Genomics Platform"/>
            <consortium name="The Broad Institute Genome Sequencing Center for Infectious Disease"/>
            <person name="Wu L."/>
            <person name="Ma J."/>
        </authorList>
    </citation>
    <scope>NUCLEOTIDE SEQUENCE [LARGE SCALE GENOMIC DNA]</scope>
    <source>
        <strain evidence="4">JCM 14718</strain>
    </source>
</reference>
<evidence type="ECO:0000259" key="2">
    <source>
        <dbReference type="Pfam" id="PF13581"/>
    </source>
</evidence>
<dbReference type="Gene3D" id="3.30.565.10">
    <property type="entry name" value="Histidine kinase-like ATPase, C-terminal domain"/>
    <property type="match status" value="1"/>
</dbReference>
<comment type="caution">
    <text evidence="3">The sequence shown here is derived from an EMBL/GenBank/DDBJ whole genome shotgun (WGS) entry which is preliminary data.</text>
</comment>
<evidence type="ECO:0000256" key="1">
    <source>
        <dbReference type="ARBA" id="ARBA00022527"/>
    </source>
</evidence>
<proteinExistence type="predicted"/>
<dbReference type="InterPro" id="IPR003594">
    <property type="entry name" value="HATPase_dom"/>
</dbReference>
<keyword evidence="3" id="KW-0547">Nucleotide-binding</keyword>
<sequence length="134" mass="14437">MMTDLHHRVPATAGELPALRQALSLWSGRAGVGPEAVMSIVLASYEAMANVVDHAYAHSAGVLDIRAALTDTGGVIVTVTDYGHWRQLPVDPGNRGRGLLLMRRLATSTEVDATEDGTSVLLWWSLETLKKMDS</sequence>
<keyword evidence="4" id="KW-1185">Reference proteome</keyword>
<name>A0ABP4TYF2_9ACTN</name>
<keyword evidence="3" id="KW-0067">ATP-binding</keyword>
<dbReference type="InterPro" id="IPR050267">
    <property type="entry name" value="Anti-sigma-factor_SerPK"/>
</dbReference>
<dbReference type="PANTHER" id="PTHR35526">
    <property type="entry name" value="ANTI-SIGMA-F FACTOR RSBW-RELATED"/>
    <property type="match status" value="1"/>
</dbReference>
<evidence type="ECO:0000313" key="3">
    <source>
        <dbReference type="EMBL" id="GAA1695939.1"/>
    </source>
</evidence>